<keyword evidence="1" id="KW-0520">NAD</keyword>
<gene>
    <name evidence="2" type="ORF">AVDCRST_MAG53-1310</name>
</gene>
<feature type="transmembrane region" description="Helical" evidence="1">
    <location>
        <begin position="58"/>
        <end position="79"/>
    </location>
</feature>
<comment type="similarity">
    <text evidence="1">Belongs to the complex I subunit 6 family.</text>
</comment>
<dbReference type="InterPro" id="IPR042106">
    <property type="entry name" value="Nuo/plastoQ_OxRdtase_6_NuoJ"/>
</dbReference>
<sequence length="185" mass="19798">MSELSTALVFWPGAVVMLAAGVFVFRTPSMTRAGLLLLVALAVEGLLFLALASQFLGVLQLLMMSAEMTVMVFFMVMYMPDPGGLMGMDMTHQKRTSTSFAVAVGVGLAVLAVVTDWPATTLPADAPDVRAIGFEVMGRSMFTFLFAGVTILFSMVGAVMLGERGGRFDLARPGDERRAEQETEG</sequence>
<keyword evidence="1" id="KW-1133">Transmembrane helix</keyword>
<feature type="transmembrane region" description="Helical" evidence="1">
    <location>
        <begin position="100"/>
        <end position="120"/>
    </location>
</feature>
<dbReference type="AlphaFoldDB" id="A0A6J4RDV2"/>
<dbReference type="Pfam" id="PF00499">
    <property type="entry name" value="Oxidored_q3"/>
    <property type="match status" value="1"/>
</dbReference>
<comment type="catalytic activity">
    <reaction evidence="1">
        <text>a quinone + NADH + 5 H(+)(in) = a quinol + NAD(+) + 4 H(+)(out)</text>
        <dbReference type="Rhea" id="RHEA:57888"/>
        <dbReference type="ChEBI" id="CHEBI:15378"/>
        <dbReference type="ChEBI" id="CHEBI:24646"/>
        <dbReference type="ChEBI" id="CHEBI:57540"/>
        <dbReference type="ChEBI" id="CHEBI:57945"/>
        <dbReference type="ChEBI" id="CHEBI:132124"/>
    </reaction>
</comment>
<dbReference type="InterPro" id="IPR001457">
    <property type="entry name" value="NADH_UbQ/plastoQ_OxRdtase_su6"/>
</dbReference>
<dbReference type="EMBL" id="CADCVR010000001">
    <property type="protein sequence ID" value="CAA9471197.1"/>
    <property type="molecule type" value="Genomic_DNA"/>
</dbReference>
<dbReference type="Gene3D" id="1.20.120.1200">
    <property type="entry name" value="NADH-ubiquinone/plastoquinone oxidoreductase chain 6, subunit NuoJ"/>
    <property type="match status" value="1"/>
</dbReference>
<feature type="transmembrane region" description="Helical" evidence="1">
    <location>
        <begin position="140"/>
        <end position="162"/>
    </location>
</feature>
<dbReference type="GO" id="GO:0048038">
    <property type="term" value="F:quinone binding"/>
    <property type="evidence" value="ECO:0007669"/>
    <property type="project" value="UniProtKB-UniRule"/>
</dbReference>
<organism evidence="2">
    <name type="scientific">uncultured Solirubrobacteraceae bacterium</name>
    <dbReference type="NCBI Taxonomy" id="1162706"/>
    <lineage>
        <taxon>Bacteria</taxon>
        <taxon>Bacillati</taxon>
        <taxon>Actinomycetota</taxon>
        <taxon>Thermoleophilia</taxon>
        <taxon>Solirubrobacterales</taxon>
        <taxon>Solirubrobacteraceae</taxon>
        <taxon>environmental samples</taxon>
    </lineage>
</organism>
<comment type="subcellular location">
    <subcellularLocation>
        <location evidence="1">Cell membrane</location>
        <topology evidence="1">Multi-pass membrane protein</topology>
    </subcellularLocation>
</comment>
<dbReference type="GO" id="GO:0008137">
    <property type="term" value="F:NADH dehydrogenase (ubiquinone) activity"/>
    <property type="evidence" value="ECO:0007669"/>
    <property type="project" value="UniProtKB-UniRule"/>
</dbReference>
<keyword evidence="1" id="KW-0812">Transmembrane</keyword>
<feature type="transmembrane region" description="Helical" evidence="1">
    <location>
        <begin position="6"/>
        <end position="26"/>
    </location>
</feature>
<accession>A0A6J4RDV2</accession>
<keyword evidence="1" id="KW-0472">Membrane</keyword>
<dbReference type="GO" id="GO:0005886">
    <property type="term" value="C:plasma membrane"/>
    <property type="evidence" value="ECO:0007669"/>
    <property type="project" value="UniProtKB-SubCell"/>
</dbReference>
<dbReference type="EC" id="7.1.1.-" evidence="1"/>
<evidence type="ECO:0000313" key="2">
    <source>
        <dbReference type="EMBL" id="CAA9471197.1"/>
    </source>
</evidence>
<feature type="transmembrane region" description="Helical" evidence="1">
    <location>
        <begin position="33"/>
        <end position="52"/>
    </location>
</feature>
<comment type="function">
    <text evidence="1">NDH-1 shuttles electrons from NADH, via FMN and iron-sulfur (Fe-S) centers, to quinones in the respiratory chain. Couples the redox reaction to proton translocation (for every two electrons transferred, four hydrogen ions are translocated across the cytoplasmic membrane), and thus conserves the redox energy in a proton gradient.</text>
</comment>
<proteinExistence type="inferred from homology"/>
<evidence type="ECO:0000256" key="1">
    <source>
        <dbReference type="RuleBase" id="RU004429"/>
    </source>
</evidence>
<keyword evidence="1" id="KW-0874">Quinone</keyword>
<name>A0A6J4RDV2_9ACTN</name>
<reference evidence="2" key="1">
    <citation type="submission" date="2020-02" db="EMBL/GenBank/DDBJ databases">
        <authorList>
            <person name="Meier V. D."/>
        </authorList>
    </citation>
    <scope>NUCLEOTIDE SEQUENCE</scope>
    <source>
        <strain evidence="2">AVDCRST_MAG53</strain>
    </source>
</reference>
<protein>
    <recommendedName>
        <fullName evidence="1">NADH-quinone oxidoreductase subunit J</fullName>
        <ecNumber evidence="1">7.1.1.-</ecNumber>
    </recommendedName>
</protein>
<keyword evidence="1" id="KW-1003">Cell membrane</keyword>